<dbReference type="EMBL" id="JBHSPA010000047">
    <property type="protein sequence ID" value="MFC5829566.1"/>
    <property type="molecule type" value="Genomic_DNA"/>
</dbReference>
<organism evidence="2 3">
    <name type="scientific">Nonomuraea insulae</name>
    <dbReference type="NCBI Taxonomy" id="1616787"/>
    <lineage>
        <taxon>Bacteria</taxon>
        <taxon>Bacillati</taxon>
        <taxon>Actinomycetota</taxon>
        <taxon>Actinomycetes</taxon>
        <taxon>Streptosporangiales</taxon>
        <taxon>Streptosporangiaceae</taxon>
        <taxon>Nonomuraea</taxon>
    </lineage>
</organism>
<feature type="region of interest" description="Disordered" evidence="1">
    <location>
        <begin position="413"/>
        <end position="437"/>
    </location>
</feature>
<name>A0ABW1CXJ6_9ACTN</name>
<dbReference type="Proteomes" id="UP001596058">
    <property type="component" value="Unassembled WGS sequence"/>
</dbReference>
<evidence type="ECO:0000256" key="1">
    <source>
        <dbReference type="SAM" id="MobiDB-lite"/>
    </source>
</evidence>
<evidence type="ECO:0000313" key="3">
    <source>
        <dbReference type="Proteomes" id="UP001596058"/>
    </source>
</evidence>
<reference evidence="3" key="1">
    <citation type="journal article" date="2019" name="Int. J. Syst. Evol. Microbiol.">
        <title>The Global Catalogue of Microorganisms (GCM) 10K type strain sequencing project: providing services to taxonomists for standard genome sequencing and annotation.</title>
        <authorList>
            <consortium name="The Broad Institute Genomics Platform"/>
            <consortium name="The Broad Institute Genome Sequencing Center for Infectious Disease"/>
            <person name="Wu L."/>
            <person name="Ma J."/>
        </authorList>
    </citation>
    <scope>NUCLEOTIDE SEQUENCE [LARGE SCALE GENOMIC DNA]</scope>
    <source>
        <strain evidence="3">CCUG 53903</strain>
    </source>
</reference>
<keyword evidence="3" id="KW-1185">Reference proteome</keyword>
<proteinExistence type="predicted"/>
<dbReference type="Gene3D" id="3.40.50.11440">
    <property type="match status" value="1"/>
</dbReference>
<evidence type="ECO:0008006" key="4">
    <source>
        <dbReference type="Google" id="ProtNLM"/>
    </source>
</evidence>
<gene>
    <name evidence="2" type="ORF">ACFPZ3_37380</name>
</gene>
<comment type="caution">
    <text evidence="2">The sequence shown here is derived from an EMBL/GenBank/DDBJ whole genome shotgun (WGS) entry which is preliminary data.</text>
</comment>
<accession>A0ABW1CXJ6</accession>
<dbReference type="RefSeq" id="WP_379519058.1">
    <property type="nucleotide sequence ID" value="NZ_JBHSPA010000047.1"/>
</dbReference>
<evidence type="ECO:0000313" key="2">
    <source>
        <dbReference type="EMBL" id="MFC5829566.1"/>
    </source>
</evidence>
<sequence length="437" mass="45401">MTLGIELPPGTPFPAWRPVTQVLPDLGVPDVAGAVTAAIAAHDFGASIGPGTRIAVAVGSRGITALAEVVRTTIRALRALGAEVFVVPAMGSHGGATAQGQIDVLASLGVTEETVGAPIRSSMRTVVIGSVLDGFAVNVDEIAATQADYIVPVNRVKPHTDFRGEVESGIHKMLAIGLGKQAGASSLHSYPLQEFGTIIRAAGQYVLDHLPVLFAVALVEDAHKQLAHVEAIPGALVAGREPELLARARRLLPRIPVPALDVLVIGRVGKDISGAGMDPNVSGRFVVPEIEAATRAERVVVLGLTEATHGNAAGIGMADIVTEALFREIDLRQTYVNHMTTHSLAGAKIPVIAATERDAVAFAIASMPPKPPSDLRVCLIDSTIALSAMWATDPVIADSGGLLVPAGEPEAMRFGPDGSLLQRPGRRGANSEERITP</sequence>
<protein>
    <recommendedName>
        <fullName evidence="4">LarA-like N-terminal domain-containing protein</fullName>
    </recommendedName>
</protein>